<comment type="caution">
    <text evidence="4">The sequence shown here is derived from an EMBL/GenBank/DDBJ whole genome shotgun (WGS) entry which is preliminary data.</text>
</comment>
<dbReference type="GO" id="GO:0008757">
    <property type="term" value="F:S-adenosylmethionine-dependent methyltransferase activity"/>
    <property type="evidence" value="ECO:0007669"/>
    <property type="project" value="InterPro"/>
</dbReference>
<proteinExistence type="predicted"/>
<name>A0AAD8LZW2_9APIA</name>
<keyword evidence="1" id="KW-1133">Transmembrane helix</keyword>
<evidence type="ECO:0000256" key="1">
    <source>
        <dbReference type="SAM" id="Phobius"/>
    </source>
</evidence>
<dbReference type="Gene3D" id="3.40.50.150">
    <property type="entry name" value="Vaccinia Virus protein VP39"/>
    <property type="match status" value="2"/>
</dbReference>
<keyword evidence="4" id="KW-0808">Transferase</keyword>
<dbReference type="Proteomes" id="UP001237642">
    <property type="component" value="Unassembled WGS sequence"/>
</dbReference>
<dbReference type="InterPro" id="IPR057192">
    <property type="entry name" value="DUF7870"/>
</dbReference>
<accession>A0AAD8LZW2</accession>
<keyword evidence="4" id="KW-0489">Methyltransferase</keyword>
<dbReference type="PANTHER" id="PTHR44843:SF13">
    <property type="entry name" value="METHYLTRANSFERASE FKBM DOMAIN-CONTAINING PROTEIN"/>
    <property type="match status" value="1"/>
</dbReference>
<evidence type="ECO:0000313" key="5">
    <source>
        <dbReference type="Proteomes" id="UP001237642"/>
    </source>
</evidence>
<keyword evidence="1" id="KW-0472">Membrane</keyword>
<sequence>MVEIAAPKRTVASNIIVRLFSFILLIFFAKFAFILTVNSGDYVISAADYVTSAAEKAQILDFYTSVFENLIAERFIDSHSKSLCLEPRSSEEIVALRDVGVENAIGVSRKRSLPLILQGTAVRQPFDDDSFDFVFSGVFVLERSNEPVKFAVEVSRTLKPGGFFVVHTKAIDSYSLNSLLELFNCCILIDSREINGLDFSRIREVVLMKGSENLGLGENDEKESTKCYVPHYKRELIRNLEPLISEEPLKPWITLKRNVRNIRYVSSMIDISFKNRYVYVDVGARSYGSSIGGWFQKFYPKQDKAFDIYAIEADKAFYKEYKSKKRVTLLPYAAWVRNESLFFEINRKAIRKTEEKGRGLGKDQAVLSTWNFVTDLDRIMGFDFANWLKNTVSETDFVVVKMDVEGAEFHLIPKLVETGAICLIDEMFLACHYNRWKRCCPGMRISKYPKTYAECLNLFSSLREKGIPVHQWR</sequence>
<dbReference type="PANTHER" id="PTHR44843">
    <property type="entry name" value="METHYLTRANSFERASE"/>
    <property type="match status" value="1"/>
</dbReference>
<reference evidence="4" key="2">
    <citation type="submission" date="2023-05" db="EMBL/GenBank/DDBJ databases">
        <authorList>
            <person name="Schelkunov M.I."/>
        </authorList>
    </citation>
    <scope>NUCLEOTIDE SEQUENCE</scope>
    <source>
        <strain evidence="4">Hsosn_3</strain>
        <tissue evidence="4">Leaf</tissue>
    </source>
</reference>
<dbReference type="InterPro" id="IPR013216">
    <property type="entry name" value="Methyltransf_11"/>
</dbReference>
<reference evidence="4" key="1">
    <citation type="submission" date="2023-02" db="EMBL/GenBank/DDBJ databases">
        <title>Genome of toxic invasive species Heracleum sosnowskyi carries increased number of genes despite the absence of recent whole-genome duplications.</title>
        <authorList>
            <person name="Schelkunov M."/>
            <person name="Shtratnikova V."/>
            <person name="Makarenko M."/>
            <person name="Klepikova A."/>
            <person name="Omelchenko D."/>
            <person name="Novikova G."/>
            <person name="Obukhova E."/>
            <person name="Bogdanov V."/>
            <person name="Penin A."/>
            <person name="Logacheva M."/>
        </authorList>
    </citation>
    <scope>NUCLEOTIDE SEQUENCE</scope>
    <source>
        <strain evidence="4">Hsosn_3</strain>
        <tissue evidence="4">Leaf</tissue>
    </source>
</reference>
<dbReference type="GO" id="GO:0032259">
    <property type="term" value="P:methylation"/>
    <property type="evidence" value="ECO:0007669"/>
    <property type="project" value="UniProtKB-KW"/>
</dbReference>
<dbReference type="AlphaFoldDB" id="A0AAD8LZW2"/>
<evidence type="ECO:0000259" key="2">
    <source>
        <dbReference type="Pfam" id="PF08241"/>
    </source>
</evidence>
<feature type="domain" description="Methyltransferase type 11" evidence="2">
    <location>
        <begin position="112"/>
        <end position="166"/>
    </location>
</feature>
<dbReference type="EMBL" id="JAUIZM010000011">
    <property type="protein sequence ID" value="KAK1354437.1"/>
    <property type="molecule type" value="Genomic_DNA"/>
</dbReference>
<feature type="domain" description="DUF7870" evidence="3">
    <location>
        <begin position="238"/>
        <end position="337"/>
    </location>
</feature>
<protein>
    <submittedName>
        <fullName evidence="4">Methyltransferase</fullName>
    </submittedName>
</protein>
<evidence type="ECO:0000259" key="3">
    <source>
        <dbReference type="Pfam" id="PF25276"/>
    </source>
</evidence>
<organism evidence="4 5">
    <name type="scientific">Heracleum sosnowskyi</name>
    <dbReference type="NCBI Taxonomy" id="360622"/>
    <lineage>
        <taxon>Eukaryota</taxon>
        <taxon>Viridiplantae</taxon>
        <taxon>Streptophyta</taxon>
        <taxon>Embryophyta</taxon>
        <taxon>Tracheophyta</taxon>
        <taxon>Spermatophyta</taxon>
        <taxon>Magnoliopsida</taxon>
        <taxon>eudicotyledons</taxon>
        <taxon>Gunneridae</taxon>
        <taxon>Pentapetalae</taxon>
        <taxon>asterids</taxon>
        <taxon>campanulids</taxon>
        <taxon>Apiales</taxon>
        <taxon>Apiaceae</taxon>
        <taxon>Apioideae</taxon>
        <taxon>apioid superclade</taxon>
        <taxon>Tordylieae</taxon>
        <taxon>Tordyliinae</taxon>
        <taxon>Heracleum</taxon>
    </lineage>
</organism>
<feature type="domain" description="DUF7870" evidence="3">
    <location>
        <begin position="382"/>
        <end position="472"/>
    </location>
</feature>
<keyword evidence="1" id="KW-0812">Transmembrane</keyword>
<feature type="transmembrane region" description="Helical" evidence="1">
    <location>
        <begin position="15"/>
        <end position="35"/>
    </location>
</feature>
<dbReference type="Pfam" id="PF25276">
    <property type="entry name" value="DUF7870"/>
    <property type="match status" value="2"/>
</dbReference>
<gene>
    <name evidence="4" type="ORF">POM88_047693</name>
</gene>
<dbReference type="SUPFAM" id="SSF53335">
    <property type="entry name" value="S-adenosyl-L-methionine-dependent methyltransferases"/>
    <property type="match status" value="2"/>
</dbReference>
<dbReference type="GO" id="GO:0009820">
    <property type="term" value="P:alkaloid metabolic process"/>
    <property type="evidence" value="ECO:0007669"/>
    <property type="project" value="UniProtKB-KW"/>
</dbReference>
<evidence type="ECO:0000313" key="4">
    <source>
        <dbReference type="EMBL" id="KAK1354437.1"/>
    </source>
</evidence>
<dbReference type="InterPro" id="IPR029063">
    <property type="entry name" value="SAM-dependent_MTases_sf"/>
</dbReference>
<dbReference type="Pfam" id="PF08241">
    <property type="entry name" value="Methyltransf_11"/>
    <property type="match status" value="1"/>
</dbReference>
<keyword evidence="5" id="KW-1185">Reference proteome</keyword>